<dbReference type="Proteomes" id="UP001066276">
    <property type="component" value="Chromosome 1_2"/>
</dbReference>
<evidence type="ECO:0000313" key="2">
    <source>
        <dbReference type="Proteomes" id="UP001066276"/>
    </source>
</evidence>
<dbReference type="EMBL" id="JANPWB010000002">
    <property type="protein sequence ID" value="KAJ1205884.1"/>
    <property type="molecule type" value="Genomic_DNA"/>
</dbReference>
<gene>
    <name evidence="1" type="ORF">NDU88_001309</name>
</gene>
<comment type="caution">
    <text evidence="1">The sequence shown here is derived from an EMBL/GenBank/DDBJ whole genome shotgun (WGS) entry which is preliminary data.</text>
</comment>
<keyword evidence="2" id="KW-1185">Reference proteome</keyword>
<accession>A0AAV7W134</accession>
<dbReference type="AlphaFoldDB" id="A0AAV7W134"/>
<evidence type="ECO:0000313" key="1">
    <source>
        <dbReference type="EMBL" id="KAJ1205884.1"/>
    </source>
</evidence>
<proteinExistence type="predicted"/>
<protein>
    <submittedName>
        <fullName evidence="1">Uncharacterized protein</fullName>
    </submittedName>
</protein>
<reference evidence="1" key="1">
    <citation type="journal article" date="2022" name="bioRxiv">
        <title>Sequencing and chromosome-scale assembly of the giantPleurodeles waltlgenome.</title>
        <authorList>
            <person name="Brown T."/>
            <person name="Elewa A."/>
            <person name="Iarovenko S."/>
            <person name="Subramanian E."/>
            <person name="Araus A.J."/>
            <person name="Petzold A."/>
            <person name="Susuki M."/>
            <person name="Suzuki K.-i.T."/>
            <person name="Hayashi T."/>
            <person name="Toyoda A."/>
            <person name="Oliveira C."/>
            <person name="Osipova E."/>
            <person name="Leigh N.D."/>
            <person name="Simon A."/>
            <person name="Yun M.H."/>
        </authorList>
    </citation>
    <scope>NUCLEOTIDE SEQUENCE</scope>
    <source>
        <strain evidence="1">20211129_DDA</strain>
        <tissue evidence="1">Liver</tissue>
    </source>
</reference>
<name>A0AAV7W134_PLEWA</name>
<sequence length="96" mass="11117">MQRAGRGAGEEKLLSFHRPASFFFVFSSETDLWHLGQLQPIVRTRVQRSEEDLWSGVLRLPLPPQRWAHQACPYPRTLDSAGERYKVGWPPCFFST</sequence>
<organism evidence="1 2">
    <name type="scientific">Pleurodeles waltl</name>
    <name type="common">Iberian ribbed newt</name>
    <dbReference type="NCBI Taxonomy" id="8319"/>
    <lineage>
        <taxon>Eukaryota</taxon>
        <taxon>Metazoa</taxon>
        <taxon>Chordata</taxon>
        <taxon>Craniata</taxon>
        <taxon>Vertebrata</taxon>
        <taxon>Euteleostomi</taxon>
        <taxon>Amphibia</taxon>
        <taxon>Batrachia</taxon>
        <taxon>Caudata</taxon>
        <taxon>Salamandroidea</taxon>
        <taxon>Salamandridae</taxon>
        <taxon>Pleurodelinae</taxon>
        <taxon>Pleurodeles</taxon>
    </lineage>
</organism>